<dbReference type="AlphaFoldDB" id="A0A140FVX6"/>
<dbReference type="STRING" id="160488.PP_5430"/>
<evidence type="ECO:0000313" key="2">
    <source>
        <dbReference type="Proteomes" id="UP000000556"/>
    </source>
</evidence>
<keyword evidence="2" id="KW-1185">Reference proteome</keyword>
<dbReference type="KEGG" id="ppu:PP_5430"/>
<reference evidence="1 2" key="1">
    <citation type="journal article" date="2002" name="Environ. Microbiol.">
        <title>Complete genome sequence and comparative analysis of the metabolically versatile Pseudomonas putida KT2440.</title>
        <authorList>
            <person name="Nelson K.E."/>
            <person name="Weinel C."/>
            <person name="Paulsen I.T."/>
            <person name="Dodson R.J."/>
            <person name="Hilbert H."/>
            <person name="Martins dos Santos V.A."/>
            <person name="Fouts D.E."/>
            <person name="Gill S.R."/>
            <person name="Pop M."/>
            <person name="Holmes M."/>
            <person name="Brinkac L."/>
            <person name="Beanan M."/>
            <person name="DeBoy R.T."/>
            <person name="Daugherty S."/>
            <person name="Kolonay J."/>
            <person name="Madupu R."/>
            <person name="Nelson W."/>
            <person name="White O."/>
            <person name="Peterson J."/>
            <person name="Khouri H."/>
            <person name="Hance I."/>
            <person name="Chris Lee P."/>
            <person name="Holtzapple E."/>
            <person name="Scanlan D."/>
            <person name="Tran K."/>
            <person name="Moazzez A."/>
            <person name="Utterback T."/>
            <person name="Rizzo M."/>
            <person name="Lee K."/>
            <person name="Kosack D."/>
            <person name="Moestl D."/>
            <person name="Wedler H."/>
            <person name="Lauber J."/>
            <person name="Stjepandic D."/>
            <person name="Hoheisel J."/>
            <person name="Straetz M."/>
            <person name="Heim S."/>
            <person name="Kiewitz C."/>
            <person name="Eisen J.A."/>
            <person name="Timmis K.N."/>
            <person name="Dusterhoft A."/>
            <person name="Tummler B."/>
            <person name="Fraser C.M."/>
        </authorList>
    </citation>
    <scope>NUCLEOTIDE SEQUENCE [LARGE SCALE GENOMIC DNA]</scope>
    <source>
        <strain evidence="2">ATCC 47054 / DSM 6125 / CFBP 8728 / NCIMB 11950 / KT2440</strain>
    </source>
</reference>
<gene>
    <name evidence="1" type="ordered locus">PP_5430</name>
</gene>
<proteinExistence type="predicted"/>
<dbReference type="Proteomes" id="UP000000556">
    <property type="component" value="Chromosome"/>
</dbReference>
<organism evidence="1 2">
    <name type="scientific">Pseudomonas putida (strain ATCC 47054 / DSM 6125 / CFBP 8728 / NCIMB 11950 / KT2440)</name>
    <dbReference type="NCBI Taxonomy" id="160488"/>
    <lineage>
        <taxon>Bacteria</taxon>
        <taxon>Pseudomonadati</taxon>
        <taxon>Pseudomonadota</taxon>
        <taxon>Gammaproteobacteria</taxon>
        <taxon>Pseudomonadales</taxon>
        <taxon>Pseudomonadaceae</taxon>
        <taxon>Pseudomonas</taxon>
    </lineage>
</organism>
<protein>
    <submittedName>
        <fullName evidence="1">Uncharacterized protein</fullName>
    </submittedName>
</protein>
<dbReference type="EMBL" id="AE015451">
    <property type="protein sequence ID" value="AMM02759.1"/>
    <property type="molecule type" value="Genomic_DNA"/>
</dbReference>
<name>A0A140FVX6_PSEPK</name>
<sequence length="67" mass="7389">MPECGQAEVDSQPEPGALAAINAARVTSSYVSQIKEMTDECVNNGIPIIENRLRILNARRQESALYR</sequence>
<evidence type="ECO:0000313" key="1">
    <source>
        <dbReference type="EMBL" id="AMM02759.1"/>
    </source>
</evidence>
<reference evidence="1 2" key="2">
    <citation type="journal article" date="2016" name="Environ. Microbiol.">
        <title>The revisited genome of Pseudomonas putida KT2440 enlightens its value as a robust metabolic chassis.</title>
        <authorList>
            <person name="Belda E."/>
            <person name="van Heck R.G."/>
            <person name="Lopez-Sanchez M.J."/>
            <person name="Cruveiller S."/>
            <person name="Barbe V."/>
            <person name="Fraser C."/>
            <person name="Klenk H.P."/>
            <person name="Petersen J."/>
            <person name="Morgat A."/>
            <person name="Nikel P.I."/>
            <person name="Vallenet D."/>
            <person name="Rouy Z."/>
            <person name="Sekowska A."/>
            <person name="Martins Dos Santos V.A."/>
            <person name="de Lorenzo V."/>
            <person name="Danchin A."/>
            <person name="Medigue C."/>
        </authorList>
    </citation>
    <scope>NUCLEOTIDE SEQUENCE [LARGE SCALE GENOMIC DNA]</scope>
    <source>
        <strain evidence="2">ATCC 47054 / DSM 6125 / CFBP 8728 / NCIMB 11950 / KT2440</strain>
    </source>
</reference>
<dbReference type="BioCyc" id="PPUT160488:G1G01-184-MONOMER"/>
<accession>A0A140FVX6</accession>